<keyword evidence="4 6" id="KW-0479">Metal-binding</keyword>
<evidence type="ECO:0000256" key="6">
    <source>
        <dbReference type="RuleBase" id="RU000461"/>
    </source>
</evidence>
<comment type="similarity">
    <text evidence="2 6">Belongs to the cytochrome P450 family.</text>
</comment>
<keyword evidence="5 6" id="KW-0408">Iron</keyword>
<sequence length="499" mass="56900">MQVFSEAVFPLLLRAIGSALALPLAYCAFTAVYNLYFHPLRNIPGPKLYAAFRLPYTLDFVNGDLVKTGVRLHEKYGEVVRVAPDELSFICGETAWRDIYGFRGSRRGDEFGKDLIWYRPAANGVRSMISASREDHSRQRRAFGYAFSERALREQEPLVQQYVDQLLSRLQEKAGQVVDLVRYYNYTTFDIIGDLTFNEPFGCLKNDDYNAFVSGVFASVKAVSFRSALAYYKWFERLYFWLKPSGIQKGSVTFFDFTSDVVDRRLDAHIHRPDVISFIERQPEGKSLSVPELKATCFTMLIAGSETTATALSGTTYLLLKNPQTMKRLSDEIRERFRSQSEICFESTSKLPFLHAVINEGLRMYPPVPSGFPRRVPAGGSMISGYYAPGNTAVYVAQYPAYRSKRNFTEPNLFIPERWLGEDARFDSDNFDVFMPFSNGPRNCIGKNLAYAEMHVILATVVFNFDLELVDLSSDWMDQKCFNLWDKPALGVRITPSRI</sequence>
<dbReference type="Gene3D" id="1.10.630.10">
    <property type="entry name" value="Cytochrome P450"/>
    <property type="match status" value="1"/>
</dbReference>
<dbReference type="InterPro" id="IPR017972">
    <property type="entry name" value="Cyt_P450_CS"/>
</dbReference>
<dbReference type="InterPro" id="IPR001128">
    <property type="entry name" value="Cyt_P450"/>
</dbReference>
<dbReference type="Proteomes" id="UP000774617">
    <property type="component" value="Unassembled WGS sequence"/>
</dbReference>
<evidence type="ECO:0000256" key="1">
    <source>
        <dbReference type="ARBA" id="ARBA00001971"/>
    </source>
</evidence>
<evidence type="ECO:0000256" key="5">
    <source>
        <dbReference type="ARBA" id="ARBA00023004"/>
    </source>
</evidence>
<organism evidence="7 8">
    <name type="scientific">Macrophomina phaseolina</name>
    <dbReference type="NCBI Taxonomy" id="35725"/>
    <lineage>
        <taxon>Eukaryota</taxon>
        <taxon>Fungi</taxon>
        <taxon>Dikarya</taxon>
        <taxon>Ascomycota</taxon>
        <taxon>Pezizomycotina</taxon>
        <taxon>Dothideomycetes</taxon>
        <taxon>Dothideomycetes incertae sedis</taxon>
        <taxon>Botryosphaeriales</taxon>
        <taxon>Botryosphaeriaceae</taxon>
        <taxon>Macrophomina</taxon>
    </lineage>
</organism>
<comment type="cofactor">
    <cofactor evidence="1">
        <name>heme</name>
        <dbReference type="ChEBI" id="CHEBI:30413"/>
    </cofactor>
</comment>
<reference evidence="7 8" key="1">
    <citation type="journal article" date="2021" name="Nat. Commun.">
        <title>Genetic determinants of endophytism in the Arabidopsis root mycobiome.</title>
        <authorList>
            <person name="Mesny F."/>
            <person name="Miyauchi S."/>
            <person name="Thiergart T."/>
            <person name="Pickel B."/>
            <person name="Atanasova L."/>
            <person name="Karlsson M."/>
            <person name="Huettel B."/>
            <person name="Barry K.W."/>
            <person name="Haridas S."/>
            <person name="Chen C."/>
            <person name="Bauer D."/>
            <person name="Andreopoulos W."/>
            <person name="Pangilinan J."/>
            <person name="LaButti K."/>
            <person name="Riley R."/>
            <person name="Lipzen A."/>
            <person name="Clum A."/>
            <person name="Drula E."/>
            <person name="Henrissat B."/>
            <person name="Kohler A."/>
            <person name="Grigoriev I.V."/>
            <person name="Martin F.M."/>
            <person name="Hacquard S."/>
        </authorList>
    </citation>
    <scope>NUCLEOTIDE SEQUENCE [LARGE SCALE GENOMIC DNA]</scope>
    <source>
        <strain evidence="7 8">MPI-SDFR-AT-0080</strain>
    </source>
</reference>
<dbReference type="InterPro" id="IPR002401">
    <property type="entry name" value="Cyt_P450_E_grp-I"/>
</dbReference>
<dbReference type="PANTHER" id="PTHR24305:SF210">
    <property type="entry name" value="CYTOCHROME P450 MONOOXYGENASE ASQL-RELATED"/>
    <property type="match status" value="1"/>
</dbReference>
<name>A0ABQ8GC30_9PEZI</name>
<evidence type="ECO:0000256" key="4">
    <source>
        <dbReference type="ARBA" id="ARBA00022723"/>
    </source>
</evidence>
<dbReference type="PRINTS" id="PR00385">
    <property type="entry name" value="P450"/>
</dbReference>
<dbReference type="PROSITE" id="PS00086">
    <property type="entry name" value="CYTOCHROME_P450"/>
    <property type="match status" value="1"/>
</dbReference>
<gene>
    <name evidence="7" type="ORF">B0J12DRAFT_752608</name>
</gene>
<proteinExistence type="inferred from homology"/>
<dbReference type="Pfam" id="PF00067">
    <property type="entry name" value="p450"/>
    <property type="match status" value="1"/>
</dbReference>
<dbReference type="EMBL" id="JAGTJR010000012">
    <property type="protein sequence ID" value="KAH7051140.1"/>
    <property type="molecule type" value="Genomic_DNA"/>
</dbReference>
<keyword evidence="6" id="KW-0560">Oxidoreductase</keyword>
<dbReference type="CDD" id="cd11058">
    <property type="entry name" value="CYP60B-like"/>
    <property type="match status" value="1"/>
</dbReference>
<dbReference type="InterPro" id="IPR050121">
    <property type="entry name" value="Cytochrome_P450_monoxygenase"/>
</dbReference>
<keyword evidence="8" id="KW-1185">Reference proteome</keyword>
<evidence type="ECO:0000313" key="8">
    <source>
        <dbReference type="Proteomes" id="UP000774617"/>
    </source>
</evidence>
<dbReference type="SUPFAM" id="SSF48264">
    <property type="entry name" value="Cytochrome P450"/>
    <property type="match status" value="1"/>
</dbReference>
<dbReference type="InterPro" id="IPR036396">
    <property type="entry name" value="Cyt_P450_sf"/>
</dbReference>
<evidence type="ECO:0000313" key="7">
    <source>
        <dbReference type="EMBL" id="KAH7051140.1"/>
    </source>
</evidence>
<comment type="caution">
    <text evidence="7">The sequence shown here is derived from an EMBL/GenBank/DDBJ whole genome shotgun (WGS) entry which is preliminary data.</text>
</comment>
<evidence type="ECO:0000256" key="3">
    <source>
        <dbReference type="ARBA" id="ARBA00022617"/>
    </source>
</evidence>
<dbReference type="PANTHER" id="PTHR24305">
    <property type="entry name" value="CYTOCHROME P450"/>
    <property type="match status" value="1"/>
</dbReference>
<evidence type="ECO:0000256" key="2">
    <source>
        <dbReference type="ARBA" id="ARBA00010617"/>
    </source>
</evidence>
<protein>
    <submittedName>
        <fullName evidence="7">Isotrichodermin C-15 hydroxylase</fullName>
    </submittedName>
</protein>
<accession>A0ABQ8GC30</accession>
<keyword evidence="6" id="KW-0503">Monooxygenase</keyword>
<dbReference type="PRINTS" id="PR00463">
    <property type="entry name" value="EP450I"/>
</dbReference>
<keyword evidence="3 6" id="KW-0349">Heme</keyword>